<dbReference type="SMART" id="SM00257">
    <property type="entry name" value="LysM"/>
    <property type="match status" value="1"/>
</dbReference>
<evidence type="ECO:0000313" key="4">
    <source>
        <dbReference type="Proteomes" id="UP000030653"/>
    </source>
</evidence>
<dbReference type="HOGENOM" id="CLU_882835_0_0_1"/>
<dbReference type="AlphaFoldDB" id="M5GCZ6"/>
<accession>M5GCZ6</accession>
<feature type="region of interest" description="Disordered" evidence="1">
    <location>
        <begin position="193"/>
        <end position="235"/>
    </location>
</feature>
<dbReference type="InterPro" id="IPR018392">
    <property type="entry name" value="LysM"/>
</dbReference>
<protein>
    <recommendedName>
        <fullName evidence="2">LysM domain-containing protein</fullName>
    </recommendedName>
</protein>
<gene>
    <name evidence="3" type="ORF">DACRYDRAFT_20770</name>
</gene>
<dbReference type="PROSITE" id="PS51782">
    <property type="entry name" value="LYSM"/>
    <property type="match status" value="1"/>
</dbReference>
<feature type="compositionally biased region" description="Low complexity" evidence="1">
    <location>
        <begin position="193"/>
        <end position="205"/>
    </location>
</feature>
<dbReference type="RefSeq" id="XP_040631041.1">
    <property type="nucleotide sequence ID" value="XM_040772074.1"/>
</dbReference>
<sequence length="315" mass="34486">MPTRPSLQRVLEGSFGADGIGDAGLRVGRSRRNTVSEWDEESIASELGLGRSHTPSEQEETKQVVDCVEVIVHEIRPTDSLAGVALKYNVPLATLRRTNKLWASDSIHLRSTLYIPISKKPSRPPLPHSITVPTLTTSLTLLAINEDQLPTAVPPSVNSVQEPRPNKKCRKSAEEEERKVVSADELSFFPAPKSSSALLPSTASPPHKHKRTSTLSAIPTPSLTTSTSPSGSPRPHTLLDIFRSLPDVSNIGRRSLDSLSLGSAREDEAEPTVELEMVDQWGRRANEQMRPTNGMVIQRGGARGEQAMDEDEDWE</sequence>
<dbReference type="GeneID" id="63687136"/>
<feature type="region of interest" description="Disordered" evidence="1">
    <location>
        <begin position="150"/>
        <end position="181"/>
    </location>
</feature>
<evidence type="ECO:0000259" key="2">
    <source>
        <dbReference type="PROSITE" id="PS51782"/>
    </source>
</evidence>
<feature type="compositionally biased region" description="Basic and acidic residues" evidence="1">
    <location>
        <begin position="171"/>
        <end position="181"/>
    </location>
</feature>
<dbReference type="SUPFAM" id="SSF54106">
    <property type="entry name" value="LysM domain"/>
    <property type="match status" value="1"/>
</dbReference>
<evidence type="ECO:0000256" key="1">
    <source>
        <dbReference type="SAM" id="MobiDB-lite"/>
    </source>
</evidence>
<dbReference type="Pfam" id="PF01476">
    <property type="entry name" value="LysM"/>
    <property type="match status" value="1"/>
</dbReference>
<dbReference type="OrthoDB" id="2107166at2759"/>
<reference evidence="3 4" key="1">
    <citation type="journal article" date="2012" name="Science">
        <title>The Paleozoic origin of enzymatic lignin decomposition reconstructed from 31 fungal genomes.</title>
        <authorList>
            <person name="Floudas D."/>
            <person name="Binder M."/>
            <person name="Riley R."/>
            <person name="Barry K."/>
            <person name="Blanchette R.A."/>
            <person name="Henrissat B."/>
            <person name="Martinez A.T."/>
            <person name="Otillar R."/>
            <person name="Spatafora J.W."/>
            <person name="Yadav J.S."/>
            <person name="Aerts A."/>
            <person name="Benoit I."/>
            <person name="Boyd A."/>
            <person name="Carlson A."/>
            <person name="Copeland A."/>
            <person name="Coutinho P.M."/>
            <person name="de Vries R.P."/>
            <person name="Ferreira P."/>
            <person name="Findley K."/>
            <person name="Foster B."/>
            <person name="Gaskell J."/>
            <person name="Glotzer D."/>
            <person name="Gorecki P."/>
            <person name="Heitman J."/>
            <person name="Hesse C."/>
            <person name="Hori C."/>
            <person name="Igarashi K."/>
            <person name="Jurgens J.A."/>
            <person name="Kallen N."/>
            <person name="Kersten P."/>
            <person name="Kohler A."/>
            <person name="Kuees U."/>
            <person name="Kumar T.K.A."/>
            <person name="Kuo A."/>
            <person name="LaButti K."/>
            <person name="Larrondo L.F."/>
            <person name="Lindquist E."/>
            <person name="Ling A."/>
            <person name="Lombard V."/>
            <person name="Lucas S."/>
            <person name="Lundell T."/>
            <person name="Martin R."/>
            <person name="McLaughlin D.J."/>
            <person name="Morgenstern I."/>
            <person name="Morin E."/>
            <person name="Murat C."/>
            <person name="Nagy L.G."/>
            <person name="Nolan M."/>
            <person name="Ohm R.A."/>
            <person name="Patyshakuliyeva A."/>
            <person name="Rokas A."/>
            <person name="Ruiz-Duenas F.J."/>
            <person name="Sabat G."/>
            <person name="Salamov A."/>
            <person name="Samejima M."/>
            <person name="Schmutz J."/>
            <person name="Slot J.C."/>
            <person name="St John F."/>
            <person name="Stenlid J."/>
            <person name="Sun H."/>
            <person name="Sun S."/>
            <person name="Syed K."/>
            <person name="Tsang A."/>
            <person name="Wiebenga A."/>
            <person name="Young D."/>
            <person name="Pisabarro A."/>
            <person name="Eastwood D.C."/>
            <person name="Martin F."/>
            <person name="Cullen D."/>
            <person name="Grigoriev I.V."/>
            <person name="Hibbett D.S."/>
        </authorList>
    </citation>
    <scope>NUCLEOTIDE SEQUENCE [LARGE SCALE GENOMIC DNA]</scope>
    <source>
        <strain evidence="3 4">DJM-731 SS1</strain>
    </source>
</reference>
<feature type="compositionally biased region" description="Low complexity" evidence="1">
    <location>
        <begin position="213"/>
        <end position="235"/>
    </location>
</feature>
<dbReference type="CDD" id="cd00118">
    <property type="entry name" value="LysM"/>
    <property type="match status" value="1"/>
</dbReference>
<keyword evidence="4" id="KW-1185">Reference proteome</keyword>
<dbReference type="Gene3D" id="3.10.350.10">
    <property type="entry name" value="LysM domain"/>
    <property type="match status" value="1"/>
</dbReference>
<feature type="domain" description="LysM" evidence="2">
    <location>
        <begin position="71"/>
        <end position="115"/>
    </location>
</feature>
<dbReference type="PANTHER" id="PTHR20932:SF8">
    <property type="entry name" value="LD22649P"/>
    <property type="match status" value="1"/>
</dbReference>
<evidence type="ECO:0000313" key="3">
    <source>
        <dbReference type="EMBL" id="EJU04147.1"/>
    </source>
</evidence>
<dbReference type="EMBL" id="JH795858">
    <property type="protein sequence ID" value="EJU04147.1"/>
    <property type="molecule type" value="Genomic_DNA"/>
</dbReference>
<feature type="region of interest" description="Disordered" evidence="1">
    <location>
        <begin position="31"/>
        <end position="61"/>
    </location>
</feature>
<dbReference type="Proteomes" id="UP000030653">
    <property type="component" value="Unassembled WGS sequence"/>
</dbReference>
<dbReference type="InterPro" id="IPR045030">
    <property type="entry name" value="LYSM1-4"/>
</dbReference>
<dbReference type="PANTHER" id="PTHR20932">
    <property type="entry name" value="LYSM AND PUTATIVE PEPTIDOGLYCAN-BINDING DOMAIN-CONTAINING PROTEIN"/>
    <property type="match status" value="1"/>
</dbReference>
<name>M5GCZ6_DACPD</name>
<proteinExistence type="predicted"/>
<dbReference type="InterPro" id="IPR036779">
    <property type="entry name" value="LysM_dom_sf"/>
</dbReference>
<feature type="region of interest" description="Disordered" evidence="1">
    <location>
        <begin position="282"/>
        <end position="315"/>
    </location>
</feature>
<organism evidence="3 4">
    <name type="scientific">Dacryopinax primogenitus (strain DJM 731)</name>
    <name type="common">Brown rot fungus</name>
    <dbReference type="NCBI Taxonomy" id="1858805"/>
    <lineage>
        <taxon>Eukaryota</taxon>
        <taxon>Fungi</taxon>
        <taxon>Dikarya</taxon>
        <taxon>Basidiomycota</taxon>
        <taxon>Agaricomycotina</taxon>
        <taxon>Dacrymycetes</taxon>
        <taxon>Dacrymycetales</taxon>
        <taxon>Dacrymycetaceae</taxon>
        <taxon>Dacryopinax</taxon>
    </lineage>
</organism>